<gene>
    <name evidence="2" type="ORF">HINF_LOCUS53303</name>
    <name evidence="3" type="ORF">HINF_LOCUS61941</name>
</gene>
<feature type="compositionally biased region" description="Polar residues" evidence="1">
    <location>
        <begin position="21"/>
        <end position="30"/>
    </location>
</feature>
<dbReference type="SUPFAM" id="SSF46689">
    <property type="entry name" value="Homeodomain-like"/>
    <property type="match status" value="1"/>
</dbReference>
<evidence type="ECO:0000313" key="4">
    <source>
        <dbReference type="Proteomes" id="UP001642409"/>
    </source>
</evidence>
<feature type="region of interest" description="Disordered" evidence="1">
    <location>
        <begin position="108"/>
        <end position="139"/>
    </location>
</feature>
<comment type="caution">
    <text evidence="2">The sequence shown here is derived from an EMBL/GenBank/DDBJ whole genome shotgun (WGS) entry which is preliminary data.</text>
</comment>
<dbReference type="EMBL" id="CAXDID020000375">
    <property type="protein sequence ID" value="CAL6083891.1"/>
    <property type="molecule type" value="Genomic_DNA"/>
</dbReference>
<dbReference type="InterPro" id="IPR009057">
    <property type="entry name" value="Homeodomain-like_sf"/>
</dbReference>
<reference evidence="2" key="1">
    <citation type="submission" date="2023-06" db="EMBL/GenBank/DDBJ databases">
        <authorList>
            <person name="Kurt Z."/>
        </authorList>
    </citation>
    <scope>NUCLEOTIDE SEQUENCE</scope>
</reference>
<dbReference type="EMBL" id="CATOUU010000993">
    <property type="protein sequence ID" value="CAI9965658.1"/>
    <property type="molecule type" value="Genomic_DNA"/>
</dbReference>
<dbReference type="AlphaFoldDB" id="A0AA86R3X3"/>
<organism evidence="2">
    <name type="scientific">Hexamita inflata</name>
    <dbReference type="NCBI Taxonomy" id="28002"/>
    <lineage>
        <taxon>Eukaryota</taxon>
        <taxon>Metamonada</taxon>
        <taxon>Diplomonadida</taxon>
        <taxon>Hexamitidae</taxon>
        <taxon>Hexamitinae</taxon>
        <taxon>Hexamita</taxon>
    </lineage>
</organism>
<dbReference type="Gene3D" id="1.20.58.1880">
    <property type="match status" value="1"/>
</dbReference>
<evidence type="ECO:0000313" key="3">
    <source>
        <dbReference type="EMBL" id="CAL6083891.1"/>
    </source>
</evidence>
<feature type="region of interest" description="Disordered" evidence="1">
    <location>
        <begin position="21"/>
        <end position="57"/>
    </location>
</feature>
<protein>
    <submittedName>
        <fullName evidence="2">Uncharacterized protein</fullName>
    </submittedName>
</protein>
<evidence type="ECO:0000256" key="1">
    <source>
        <dbReference type="SAM" id="MobiDB-lite"/>
    </source>
</evidence>
<dbReference type="Proteomes" id="UP001642409">
    <property type="component" value="Unassembled WGS sequence"/>
</dbReference>
<evidence type="ECO:0000313" key="2">
    <source>
        <dbReference type="EMBL" id="CAI9965658.1"/>
    </source>
</evidence>
<proteinExistence type="predicted"/>
<reference evidence="3 4" key="2">
    <citation type="submission" date="2024-07" db="EMBL/GenBank/DDBJ databases">
        <authorList>
            <person name="Akdeniz Z."/>
        </authorList>
    </citation>
    <scope>NUCLEOTIDE SEQUENCE [LARGE SCALE GENOMIC DNA]</scope>
</reference>
<feature type="compositionally biased region" description="Low complexity" evidence="1">
    <location>
        <begin position="40"/>
        <end position="53"/>
    </location>
</feature>
<name>A0AA86R3X3_9EUKA</name>
<keyword evidence="4" id="KW-1185">Reference proteome</keyword>
<accession>A0AA86R3X3</accession>
<sequence>MFSTSKCKHIRLILCNLNSDQIPNLNKQPNTPSPLFPDRSQTTSTPHMQTTHTKAFAPKTKWSDEEVKTFFALYPRFGADFKQYVPHLNRTYSQIKGFYHNYLRRHGTEQKREADSPAQSFKAREHHQPRPVQNQKPQFSQETALLLDSLMDIMLNLKLE</sequence>